<keyword evidence="3" id="KW-0695">RNA-directed DNA polymerase</keyword>
<dbReference type="GO" id="GO:0042575">
    <property type="term" value="C:DNA polymerase complex"/>
    <property type="evidence" value="ECO:0007669"/>
    <property type="project" value="UniProtKB-ARBA"/>
</dbReference>
<dbReference type="GO" id="GO:0003676">
    <property type="term" value="F:nucleic acid binding"/>
    <property type="evidence" value="ECO:0007669"/>
    <property type="project" value="InterPro"/>
</dbReference>
<dbReference type="CDD" id="cd01650">
    <property type="entry name" value="RT_nLTR_like"/>
    <property type="match status" value="1"/>
</dbReference>
<dbReference type="Pfam" id="PF00078">
    <property type="entry name" value="RVT_1"/>
    <property type="match status" value="1"/>
</dbReference>
<gene>
    <name evidence="3" type="primary">pol_1577</name>
    <name evidence="3" type="ORF">AVEN_258151_1</name>
</gene>
<dbReference type="GO" id="GO:0004523">
    <property type="term" value="F:RNA-DNA hybrid ribonuclease activity"/>
    <property type="evidence" value="ECO:0007669"/>
    <property type="project" value="InterPro"/>
</dbReference>
<dbReference type="AlphaFoldDB" id="A0A4Y2CZL4"/>
<comment type="caution">
    <text evidence="3">The sequence shown here is derived from an EMBL/GenBank/DDBJ whole genome shotgun (WGS) entry which is preliminary data.</text>
</comment>
<dbReference type="EMBL" id="BGPR01088098">
    <property type="protein sequence ID" value="GBM09870.1"/>
    <property type="molecule type" value="Genomic_DNA"/>
</dbReference>
<dbReference type="SUPFAM" id="SSF53098">
    <property type="entry name" value="Ribonuclease H-like"/>
    <property type="match status" value="1"/>
</dbReference>
<dbReference type="PROSITE" id="PS50878">
    <property type="entry name" value="RT_POL"/>
    <property type="match status" value="1"/>
</dbReference>
<evidence type="ECO:0000259" key="2">
    <source>
        <dbReference type="PROSITE" id="PS50879"/>
    </source>
</evidence>
<dbReference type="CDD" id="cd09276">
    <property type="entry name" value="Rnase_HI_RT_non_LTR"/>
    <property type="match status" value="1"/>
</dbReference>
<dbReference type="Proteomes" id="UP000499080">
    <property type="component" value="Unassembled WGS sequence"/>
</dbReference>
<feature type="domain" description="RNase H type-1" evidence="2">
    <location>
        <begin position="958"/>
        <end position="1086"/>
    </location>
</feature>
<dbReference type="Pfam" id="PF14529">
    <property type="entry name" value="Exo_endo_phos_2"/>
    <property type="match status" value="1"/>
</dbReference>
<dbReference type="InterPro" id="IPR052560">
    <property type="entry name" value="RdDP_mobile_element"/>
</dbReference>
<dbReference type="Pfam" id="PF00075">
    <property type="entry name" value="RNase_H"/>
    <property type="match status" value="1"/>
</dbReference>
<dbReference type="GO" id="GO:0003964">
    <property type="term" value="F:RNA-directed DNA polymerase activity"/>
    <property type="evidence" value="ECO:0007669"/>
    <property type="project" value="UniProtKB-KW"/>
</dbReference>
<dbReference type="InterPro" id="IPR005135">
    <property type="entry name" value="Endo/exonuclease/phosphatase"/>
</dbReference>
<dbReference type="InterPro" id="IPR012337">
    <property type="entry name" value="RNaseH-like_sf"/>
</dbReference>
<dbReference type="Gene3D" id="3.30.420.10">
    <property type="entry name" value="Ribonuclease H-like superfamily/Ribonuclease H"/>
    <property type="match status" value="1"/>
</dbReference>
<evidence type="ECO:0000313" key="3">
    <source>
        <dbReference type="EMBL" id="GBM09870.1"/>
    </source>
</evidence>
<dbReference type="PANTHER" id="PTHR36688:SF2">
    <property type="entry name" value="ENDONUCLEASE_EXONUCLEASE_PHOSPHATASE DOMAIN-CONTAINING PROTEIN"/>
    <property type="match status" value="1"/>
</dbReference>
<reference evidence="3 4" key="1">
    <citation type="journal article" date="2019" name="Sci. Rep.">
        <title>Orb-weaving spider Araneus ventricosus genome elucidates the spidroin gene catalogue.</title>
        <authorList>
            <person name="Kono N."/>
            <person name="Nakamura H."/>
            <person name="Ohtoshi R."/>
            <person name="Moran D.A.P."/>
            <person name="Shinohara A."/>
            <person name="Yoshida Y."/>
            <person name="Fujiwara M."/>
            <person name="Mori M."/>
            <person name="Tomita M."/>
            <person name="Arakawa K."/>
        </authorList>
    </citation>
    <scope>NUCLEOTIDE SEQUENCE [LARGE SCALE GENOMIC DNA]</scope>
</reference>
<protein>
    <submittedName>
        <fullName evidence="3">RNA-directed DNA polymerase from mobile element jockey</fullName>
    </submittedName>
</protein>
<proteinExistence type="predicted"/>
<dbReference type="SUPFAM" id="SSF56219">
    <property type="entry name" value="DNase I-like"/>
    <property type="match status" value="1"/>
</dbReference>
<dbReference type="InterPro" id="IPR036397">
    <property type="entry name" value="RNaseH_sf"/>
</dbReference>
<sequence>MASFVSWNCRGIKNKFSDLKDIINLYQPSVIALQETYLKPGDTLPLKNFNILLKNGTGDRATGGVALLTSTSFPTSPITLNTPLQAIGVQIHTNSLITVCSLYLPPNAPVDQITLNNLVSQLPTPFIILGDMNGHSPLWGNPDTNTRGLQVEKILNDHNLCLLNNDEYTYFHEPTRTFHSVDLAMCTPSVLPYFSLQVDNDLHNSDHFPLIISDNRRQNPSIHSASRYNFKLGNWCKFSSLANINKDIVSNNSIDAAVKNVTEVLIAAADRSIPKNSNTFKKQRKVWWNANCREAHKKQRKAWALFRRNPTTVNLIRYKQTKANSRRIQRRSKRESWERYISSISSKISSKKLWERVKKTSGIFKSSNIRMLYNNGIPVTSLQDIANCIASELSRTSNSSNYSVPFLNFKISAEKKNLNFHSSPYAPYNTDFSFSELKRCLSETHKTSPGPDNISYLMLQHLSDTSLQNLLFLYNRIWQEHSFPSCWQQAIIIPILKPGKEPSDPRNYRPIALTSCLCKILEKMVNKRLIYYLEINKIFSPFQSGFRQGRCTVDNILALETEIRNAFIRRQHTVAIFFDIEKAYDRSWRFGILRDLYECNLRGNLPIFIQNFLKLRKFRVQIGHQLSDYFIQEEGVPQGSVLSVTLFALKINDILKQLPPSVKGFLYVDDLYISCTGDNINFIERQLQLAVNKIQQWSTFHGFTFSTAKTSCIHFCRKRRLHPEPEILLGSQLITVVDEVKFLGITFDKKLTFRPHVIKLRKKLDKALNILKVLSNTSWGASRTSLLRVYRAAILSKMDYGCVIYGSARQSVLKILDPIHHSALRLCSGAFRTSPVESLYVECCEPPLDHRRKMLTLHFYYKILSLPEHPFFKYKQSQFILRLQKARPCVIPSFFTRATEFVNHLDLENLQVVPVLKYPLTPWNSHGLKFLNPFKTFDKANTAPIVYQQLFADHRDLYHNFIPVFTDGSKCSSSTSFACVFINSTLSFQLHSSCSVFTAEITAILHALYQISNSPPDNYIIYSDSFSALESMTSIHRFSHPLTFNILELHDRLTCRGFSVLLCWVPSHVGISGNEHADNLAKSATDSINCPVPLSDIKKYVKIQLDSNWQSQWNLKEANKLHSIKHLITCWPSLPHRKLDTVLTRLRIGHTRFTHRHLLLGEPAPLCTACQCQMTVLHILIECRQFHHQRIRCFHSSSITLKDILHKDPHPQLFTFLRMIGFYSLI</sequence>
<accession>A0A4Y2CZL4</accession>
<organism evidence="3 4">
    <name type="scientific">Araneus ventricosus</name>
    <name type="common">Orbweaver spider</name>
    <name type="synonym">Epeira ventricosa</name>
    <dbReference type="NCBI Taxonomy" id="182803"/>
    <lineage>
        <taxon>Eukaryota</taxon>
        <taxon>Metazoa</taxon>
        <taxon>Ecdysozoa</taxon>
        <taxon>Arthropoda</taxon>
        <taxon>Chelicerata</taxon>
        <taxon>Arachnida</taxon>
        <taxon>Araneae</taxon>
        <taxon>Araneomorphae</taxon>
        <taxon>Entelegynae</taxon>
        <taxon>Araneoidea</taxon>
        <taxon>Araneidae</taxon>
        <taxon>Araneus</taxon>
    </lineage>
</organism>
<name>A0A4Y2CZL4_ARAVE</name>
<feature type="domain" description="Reverse transcriptase" evidence="1">
    <location>
        <begin position="476"/>
        <end position="747"/>
    </location>
</feature>
<dbReference type="PROSITE" id="PS50879">
    <property type="entry name" value="RNASE_H_1"/>
    <property type="match status" value="1"/>
</dbReference>
<evidence type="ECO:0000259" key="1">
    <source>
        <dbReference type="PROSITE" id="PS50878"/>
    </source>
</evidence>
<dbReference type="InterPro" id="IPR036691">
    <property type="entry name" value="Endo/exonu/phosph_ase_sf"/>
</dbReference>
<dbReference type="PANTHER" id="PTHR36688">
    <property type="entry name" value="ENDO/EXONUCLEASE/PHOSPHATASE DOMAIN-CONTAINING PROTEIN"/>
    <property type="match status" value="1"/>
</dbReference>
<keyword evidence="4" id="KW-1185">Reference proteome</keyword>
<evidence type="ECO:0000313" key="4">
    <source>
        <dbReference type="Proteomes" id="UP000499080"/>
    </source>
</evidence>
<dbReference type="InterPro" id="IPR043502">
    <property type="entry name" value="DNA/RNA_pol_sf"/>
</dbReference>
<dbReference type="OrthoDB" id="6433748at2759"/>
<dbReference type="Gene3D" id="3.60.10.10">
    <property type="entry name" value="Endonuclease/exonuclease/phosphatase"/>
    <property type="match status" value="1"/>
</dbReference>
<dbReference type="SUPFAM" id="SSF56672">
    <property type="entry name" value="DNA/RNA polymerases"/>
    <property type="match status" value="1"/>
</dbReference>
<keyword evidence="3" id="KW-0808">Transferase</keyword>
<dbReference type="InterPro" id="IPR000477">
    <property type="entry name" value="RT_dom"/>
</dbReference>
<keyword evidence="3" id="KW-0548">Nucleotidyltransferase</keyword>
<dbReference type="InterPro" id="IPR002156">
    <property type="entry name" value="RNaseH_domain"/>
</dbReference>